<feature type="region of interest" description="Disordered" evidence="1">
    <location>
        <begin position="304"/>
        <end position="327"/>
    </location>
</feature>
<protein>
    <submittedName>
        <fullName evidence="2">Uncharacterized protein LOC122142016</fullName>
    </submittedName>
</protein>
<dbReference type="AlphaFoldDB" id="A0A9R0AST3"/>
<evidence type="ECO:0000256" key="1">
    <source>
        <dbReference type="SAM" id="MobiDB-lite"/>
    </source>
</evidence>
<accession>A0A9R0AST3</accession>
<organism evidence="2">
    <name type="scientific">Cyprinus carpio</name>
    <name type="common">Common carp</name>
    <dbReference type="NCBI Taxonomy" id="7962"/>
    <lineage>
        <taxon>Eukaryota</taxon>
        <taxon>Metazoa</taxon>
        <taxon>Chordata</taxon>
        <taxon>Craniata</taxon>
        <taxon>Vertebrata</taxon>
        <taxon>Euteleostomi</taxon>
        <taxon>Actinopterygii</taxon>
        <taxon>Neopterygii</taxon>
        <taxon>Teleostei</taxon>
        <taxon>Ostariophysi</taxon>
        <taxon>Cypriniformes</taxon>
        <taxon>Cyprinidae</taxon>
        <taxon>Cyprininae</taxon>
        <taxon>Cyprinus</taxon>
    </lineage>
</organism>
<dbReference type="OrthoDB" id="10065209at2759"/>
<dbReference type="GeneID" id="122142016"/>
<reference evidence="2" key="1">
    <citation type="submission" date="2025-08" db="UniProtKB">
        <authorList>
            <consortium name="RefSeq"/>
        </authorList>
    </citation>
    <scope>IDENTIFICATION</scope>
    <source>
        <tissue evidence="2">Muscle</tissue>
    </source>
</reference>
<gene>
    <name evidence="2" type="primary">LOC122142016</name>
</gene>
<proteinExistence type="predicted"/>
<dbReference type="RefSeq" id="XP_042607266.1">
    <property type="nucleotide sequence ID" value="XM_042751332.1"/>
</dbReference>
<sequence>MSQSDDVAPLLPVDEYGDERDASSGRHDMYVQIQELNRKHEETMAAIANLSREPTRSYIYVPRERHIQPFSGDLNKDGRYVDEFIEEVERVMHARSQTMEDQLDFVLSLLKGAALEEVRLRMGNDAKHPCDIFEYLRAAFREKRSVSQLLQTFYSRRQLEGEEIRAYSHALSQILNSIQKQSANAVANASMAIRDQFIEGIRDTSLRRDLRKLVRDKPESTLIEVRDEALTWSLEDPKPRVPKVISNRSVVSETVEAQCAAVAPETKTVSLEEVLKIVAEQGKARGELTQAVEKLTTQCFKSEPVTQSNPKLQPRFTDDGQPNLFPV</sequence>
<name>A0A9R0AST3_CYPCA</name>
<feature type="region of interest" description="Disordered" evidence="1">
    <location>
        <begin position="1"/>
        <end position="25"/>
    </location>
</feature>
<dbReference type="KEGG" id="ccar:122142016"/>
<dbReference type="Proteomes" id="UP001155660">
    <property type="component" value="Chromosome B23"/>
</dbReference>
<evidence type="ECO:0000313" key="2">
    <source>
        <dbReference type="RefSeq" id="XP_042607266.1"/>
    </source>
</evidence>